<dbReference type="GO" id="GO:0031638">
    <property type="term" value="P:zymogen activation"/>
    <property type="evidence" value="ECO:0007669"/>
    <property type="project" value="TreeGrafter"/>
</dbReference>
<dbReference type="GO" id="GO:0005615">
    <property type="term" value="C:extracellular space"/>
    <property type="evidence" value="ECO:0007669"/>
    <property type="project" value="TreeGrafter"/>
</dbReference>
<feature type="disulfide bond" evidence="11">
    <location>
        <begin position="31"/>
        <end position="92"/>
    </location>
</feature>
<evidence type="ECO:0000256" key="6">
    <source>
        <dbReference type="ARBA" id="ARBA00023170"/>
    </source>
</evidence>
<dbReference type="PROSITE" id="PS00420">
    <property type="entry name" value="SRCR_1"/>
    <property type="match status" value="1"/>
</dbReference>
<evidence type="ECO:0000313" key="14">
    <source>
        <dbReference type="Proteomes" id="UP000518305"/>
    </source>
</evidence>
<feature type="domain" description="SRCR" evidence="12">
    <location>
        <begin position="1"/>
        <end position="93"/>
    </location>
</feature>
<sequence>RCSGRVEVLHDQQWGTICDDDWSFPEATVVCRQLGCGEAISAYGAAHFGQGSGPIWLDNVQCGGTEAALTQCPARPWGVNNCDHTEDASVVCTGKVVSGGTLWTPGLTLPSCLLAGAATDTPADLRLENGPNRCAGRVEVLHHHQWGTVCDRGWGLAQARVVCKQLGCG</sequence>
<accession>A0A7K9DF45</accession>
<protein>
    <recommendedName>
        <fullName evidence="10">Soluble scavenger receptor cysteine-rich domain-containing protein SSC5D</fullName>
    </recommendedName>
</protein>
<dbReference type="PANTHER" id="PTHR48071:SF15">
    <property type="entry name" value="SRCR DOMAIN-CONTAINING PROTEIN"/>
    <property type="match status" value="1"/>
</dbReference>
<feature type="domain" description="SRCR" evidence="12">
    <location>
        <begin position="125"/>
        <end position="169"/>
    </location>
</feature>
<feature type="disulfide bond" evidence="11">
    <location>
        <begin position="18"/>
        <end position="82"/>
    </location>
</feature>
<comment type="caution">
    <text evidence="11">Lacks conserved residue(s) required for the propagation of feature annotation.</text>
</comment>
<gene>
    <name evidence="13" type="primary">Dmbt1_12</name>
    <name evidence="13" type="ORF">HEMCOM_R01714</name>
</gene>
<dbReference type="PRINTS" id="PR00258">
    <property type="entry name" value="SPERACTRCPTR"/>
</dbReference>
<comment type="subcellular location">
    <subcellularLocation>
        <location evidence="1">Secreted</location>
    </subcellularLocation>
</comment>
<dbReference type="PROSITE" id="PS50287">
    <property type="entry name" value="SRCR_2"/>
    <property type="match status" value="2"/>
</dbReference>
<keyword evidence="14" id="KW-1185">Reference proteome</keyword>
<dbReference type="OrthoDB" id="536948at2759"/>
<dbReference type="GO" id="GO:0004252">
    <property type="term" value="F:serine-type endopeptidase activity"/>
    <property type="evidence" value="ECO:0007669"/>
    <property type="project" value="TreeGrafter"/>
</dbReference>
<keyword evidence="4" id="KW-0677">Repeat</keyword>
<evidence type="ECO:0000256" key="2">
    <source>
        <dbReference type="ARBA" id="ARBA00022525"/>
    </source>
</evidence>
<dbReference type="Proteomes" id="UP000518305">
    <property type="component" value="Unassembled WGS sequence"/>
</dbReference>
<keyword evidence="5 11" id="KW-1015">Disulfide bond</keyword>
<keyword evidence="2" id="KW-0964">Secreted</keyword>
<comment type="subunit">
    <text evidence="9">Interacts with LGALS1 and laminin.</text>
</comment>
<feature type="non-terminal residue" evidence="13">
    <location>
        <position position="1"/>
    </location>
</feature>
<dbReference type="GO" id="GO:0005886">
    <property type="term" value="C:plasma membrane"/>
    <property type="evidence" value="ECO:0007669"/>
    <property type="project" value="TreeGrafter"/>
</dbReference>
<comment type="caution">
    <text evidence="13">The sequence shown here is derived from an EMBL/GenBank/DDBJ whole genome shotgun (WGS) entry which is preliminary data.</text>
</comment>
<dbReference type="PANTHER" id="PTHR48071">
    <property type="entry name" value="SRCR DOMAIN-CONTAINING PROTEIN"/>
    <property type="match status" value="1"/>
</dbReference>
<evidence type="ECO:0000256" key="11">
    <source>
        <dbReference type="PROSITE-ProRule" id="PRU00196"/>
    </source>
</evidence>
<feature type="disulfide bond" evidence="11">
    <location>
        <begin position="62"/>
        <end position="72"/>
    </location>
</feature>
<evidence type="ECO:0000256" key="5">
    <source>
        <dbReference type="ARBA" id="ARBA00023157"/>
    </source>
</evidence>
<keyword evidence="7" id="KW-0325">Glycoprotein</keyword>
<dbReference type="Pfam" id="PF00530">
    <property type="entry name" value="SRCR"/>
    <property type="match status" value="2"/>
</dbReference>
<dbReference type="Gene3D" id="3.10.250.10">
    <property type="entry name" value="SRCR-like domain"/>
    <property type="match status" value="2"/>
</dbReference>
<dbReference type="FunFam" id="3.10.250.10:FF:000007">
    <property type="entry name" value="Soluble scavenger receptor cysteine-rich domain-containing protein SSC5D"/>
    <property type="match status" value="1"/>
</dbReference>
<evidence type="ECO:0000256" key="7">
    <source>
        <dbReference type="ARBA" id="ARBA00023180"/>
    </source>
</evidence>
<dbReference type="SMART" id="SM00202">
    <property type="entry name" value="SR"/>
    <property type="match status" value="1"/>
</dbReference>
<evidence type="ECO:0000256" key="3">
    <source>
        <dbReference type="ARBA" id="ARBA00022729"/>
    </source>
</evidence>
<name>A0A7K9DF45_9AVES</name>
<reference evidence="13 14" key="1">
    <citation type="submission" date="2019-09" db="EMBL/GenBank/DDBJ databases">
        <title>Bird 10,000 Genomes (B10K) Project - Family phase.</title>
        <authorList>
            <person name="Zhang G."/>
        </authorList>
    </citation>
    <scope>NUCLEOTIDE SEQUENCE [LARGE SCALE GENOMIC DNA]</scope>
    <source>
        <strain evidence="13">B10K-DU-001-23</strain>
        <tissue evidence="13">Muscle</tissue>
    </source>
</reference>
<organism evidence="13 14">
    <name type="scientific">Hemiprocne comata</name>
    <dbReference type="NCBI Taxonomy" id="243314"/>
    <lineage>
        <taxon>Eukaryota</taxon>
        <taxon>Metazoa</taxon>
        <taxon>Chordata</taxon>
        <taxon>Craniata</taxon>
        <taxon>Vertebrata</taxon>
        <taxon>Euteleostomi</taxon>
        <taxon>Archelosauria</taxon>
        <taxon>Archosauria</taxon>
        <taxon>Dinosauria</taxon>
        <taxon>Saurischia</taxon>
        <taxon>Theropoda</taxon>
        <taxon>Coelurosauria</taxon>
        <taxon>Aves</taxon>
        <taxon>Neognathae</taxon>
        <taxon>Neoaves</taxon>
        <taxon>Strisores</taxon>
        <taxon>Apodiformes</taxon>
        <taxon>Apodidae</taxon>
        <taxon>Hemiprocninae</taxon>
        <taxon>Hemiprocne</taxon>
    </lineage>
</organism>
<dbReference type="AlphaFoldDB" id="A0A7K9DF45"/>
<dbReference type="InterPro" id="IPR001190">
    <property type="entry name" value="SRCR"/>
</dbReference>
<evidence type="ECO:0000256" key="8">
    <source>
        <dbReference type="ARBA" id="ARBA00058074"/>
    </source>
</evidence>
<proteinExistence type="predicted"/>
<keyword evidence="3" id="KW-0732">Signal</keyword>
<evidence type="ECO:0000256" key="9">
    <source>
        <dbReference type="ARBA" id="ARBA00064153"/>
    </source>
</evidence>
<dbReference type="EMBL" id="VWZJ01009730">
    <property type="protein sequence ID" value="NXG63228.1"/>
    <property type="molecule type" value="Genomic_DNA"/>
</dbReference>
<dbReference type="SUPFAM" id="SSF56487">
    <property type="entry name" value="SRCR-like"/>
    <property type="match status" value="2"/>
</dbReference>
<feature type="non-terminal residue" evidence="13">
    <location>
        <position position="169"/>
    </location>
</feature>
<evidence type="ECO:0000259" key="12">
    <source>
        <dbReference type="PROSITE" id="PS50287"/>
    </source>
</evidence>
<dbReference type="InterPro" id="IPR036772">
    <property type="entry name" value="SRCR-like_dom_sf"/>
</dbReference>
<comment type="function">
    <text evidence="8">Binds to extracellular matrix proteins. Binds to pathogen-associated molecular patterns (PAMPs) present on the cell walls of Gram-positive and Gram-negative bacteria and fungi, behaving as a pattern recognition receptor (PRR). Induces bacterial and fungal aggregation and subsequent inhibition of PAMP-induced cytokine release. Does not possess intrinsic bactericidal activity. May play a role in the innate defense and homeostasis of certain epithelial surfaces.</text>
</comment>
<evidence type="ECO:0000256" key="4">
    <source>
        <dbReference type="ARBA" id="ARBA00022737"/>
    </source>
</evidence>
<evidence type="ECO:0000313" key="13">
    <source>
        <dbReference type="EMBL" id="NXG63228.1"/>
    </source>
</evidence>
<evidence type="ECO:0000256" key="10">
    <source>
        <dbReference type="ARBA" id="ARBA00069168"/>
    </source>
</evidence>
<keyword evidence="6" id="KW-0675">Receptor</keyword>
<evidence type="ECO:0000256" key="1">
    <source>
        <dbReference type="ARBA" id="ARBA00004613"/>
    </source>
</evidence>